<dbReference type="Gene3D" id="1.10.620.20">
    <property type="entry name" value="Ribonucleotide Reductase, subunit A"/>
    <property type="match status" value="1"/>
</dbReference>
<keyword evidence="2" id="KW-1185">Reference proteome</keyword>
<dbReference type="InterPro" id="IPR025859">
    <property type="entry name" value="AurF/CmlI"/>
</dbReference>
<dbReference type="InterPro" id="IPR009078">
    <property type="entry name" value="Ferritin-like_SF"/>
</dbReference>
<sequence length="310" mass="34473">MTIAPPDREQTAERLLRTSAKHSHDPLTEIDWEAPLAEGRPFAPPHRASLYGTALWEELDEERRTELTRHETASVASVGIWFECLLIRVLVRHIYDQDPTTKHVQYALTEIGDETRHSVMFARMIDKFGCPAYGPDRVARLLGRSVVLVLRQISGLAGTLFVEEILDALQREAMADESLQPLVRQVSRIHVVEEARHIRYAKQELARQWTAAGPLARAYHRLVLGGAVYLATTRLVHPGAYAAVGLDPRRARRVAARNPHYRRTLAWAAGKVVAELGGLGMIKGPGRLLWRRAGLLPARPARPGGSAVAG</sequence>
<dbReference type="InterPro" id="IPR012348">
    <property type="entry name" value="RNR-like"/>
</dbReference>
<gene>
    <name evidence="1" type="ORF">J2S55_003242</name>
</gene>
<protein>
    <recommendedName>
        <fullName evidence="3">Diiron oxygenase</fullName>
    </recommendedName>
</protein>
<dbReference type="EMBL" id="JAUSRB010000002">
    <property type="protein sequence ID" value="MDP9863976.1"/>
    <property type="molecule type" value="Genomic_DNA"/>
</dbReference>
<name>A0ABT9R503_9ACTN</name>
<reference evidence="1 2" key="1">
    <citation type="submission" date="2023-07" db="EMBL/GenBank/DDBJ databases">
        <title>Sequencing the genomes of 1000 actinobacteria strains.</title>
        <authorList>
            <person name="Klenk H.-P."/>
        </authorList>
    </citation>
    <scope>NUCLEOTIDE SEQUENCE [LARGE SCALE GENOMIC DNA]</scope>
    <source>
        <strain evidence="1 2">DSM 44109</strain>
    </source>
</reference>
<dbReference type="SUPFAM" id="SSF47240">
    <property type="entry name" value="Ferritin-like"/>
    <property type="match status" value="1"/>
</dbReference>
<evidence type="ECO:0008006" key="3">
    <source>
        <dbReference type="Google" id="ProtNLM"/>
    </source>
</evidence>
<proteinExistence type="predicted"/>
<dbReference type="Proteomes" id="UP001230426">
    <property type="component" value="Unassembled WGS sequence"/>
</dbReference>
<organism evidence="1 2">
    <name type="scientific">Streptosporangium brasiliense</name>
    <dbReference type="NCBI Taxonomy" id="47480"/>
    <lineage>
        <taxon>Bacteria</taxon>
        <taxon>Bacillati</taxon>
        <taxon>Actinomycetota</taxon>
        <taxon>Actinomycetes</taxon>
        <taxon>Streptosporangiales</taxon>
        <taxon>Streptosporangiaceae</taxon>
        <taxon>Streptosporangium</taxon>
    </lineage>
</organism>
<evidence type="ECO:0000313" key="1">
    <source>
        <dbReference type="EMBL" id="MDP9863976.1"/>
    </source>
</evidence>
<dbReference type="Pfam" id="PF11583">
    <property type="entry name" value="AurF"/>
    <property type="match status" value="1"/>
</dbReference>
<comment type="caution">
    <text evidence="1">The sequence shown here is derived from an EMBL/GenBank/DDBJ whole genome shotgun (WGS) entry which is preliminary data.</text>
</comment>
<accession>A0ABT9R503</accession>
<evidence type="ECO:0000313" key="2">
    <source>
        <dbReference type="Proteomes" id="UP001230426"/>
    </source>
</evidence>